<dbReference type="EMBL" id="VNHM01000008">
    <property type="protein sequence ID" value="TYO95289.1"/>
    <property type="molecule type" value="Genomic_DNA"/>
</dbReference>
<protein>
    <submittedName>
        <fullName evidence="3">Peptide/nickel transport system substrate-binding protein</fullName>
    </submittedName>
</protein>
<dbReference type="Gene3D" id="3.90.76.10">
    <property type="entry name" value="Dipeptide-binding Protein, Domain 1"/>
    <property type="match status" value="1"/>
</dbReference>
<comment type="caution">
    <text evidence="3">The sequence shown here is derived from an EMBL/GenBank/DDBJ whole genome shotgun (WGS) entry which is preliminary data.</text>
</comment>
<dbReference type="InterPro" id="IPR030678">
    <property type="entry name" value="Peptide/Ni-bd"/>
</dbReference>
<name>A0A5S4ZRD1_9FIRM</name>
<dbReference type="GO" id="GO:1904680">
    <property type="term" value="F:peptide transmembrane transporter activity"/>
    <property type="evidence" value="ECO:0007669"/>
    <property type="project" value="TreeGrafter"/>
</dbReference>
<dbReference type="SUPFAM" id="SSF53850">
    <property type="entry name" value="Periplasmic binding protein-like II"/>
    <property type="match status" value="1"/>
</dbReference>
<dbReference type="InterPro" id="IPR039424">
    <property type="entry name" value="SBP_5"/>
</dbReference>
<dbReference type="AlphaFoldDB" id="A0A5S4ZRD1"/>
<dbReference type="PROSITE" id="PS51257">
    <property type="entry name" value="PROKAR_LIPOPROTEIN"/>
    <property type="match status" value="1"/>
</dbReference>
<evidence type="ECO:0000259" key="2">
    <source>
        <dbReference type="Pfam" id="PF00496"/>
    </source>
</evidence>
<dbReference type="Gene3D" id="3.10.105.10">
    <property type="entry name" value="Dipeptide-binding Protein, Domain 3"/>
    <property type="match status" value="1"/>
</dbReference>
<gene>
    <name evidence="3" type="ORF">LX24_01638</name>
</gene>
<dbReference type="GO" id="GO:0043190">
    <property type="term" value="C:ATP-binding cassette (ABC) transporter complex"/>
    <property type="evidence" value="ECO:0007669"/>
    <property type="project" value="InterPro"/>
</dbReference>
<dbReference type="Gene3D" id="3.40.190.10">
    <property type="entry name" value="Periplasmic binding protein-like II"/>
    <property type="match status" value="1"/>
</dbReference>
<dbReference type="PANTHER" id="PTHR30290">
    <property type="entry name" value="PERIPLASMIC BINDING COMPONENT OF ABC TRANSPORTER"/>
    <property type="match status" value="1"/>
</dbReference>
<evidence type="ECO:0000313" key="4">
    <source>
        <dbReference type="Proteomes" id="UP000323166"/>
    </source>
</evidence>
<keyword evidence="1" id="KW-0732">Signal</keyword>
<dbReference type="GO" id="GO:0015833">
    <property type="term" value="P:peptide transport"/>
    <property type="evidence" value="ECO:0007669"/>
    <property type="project" value="TreeGrafter"/>
</dbReference>
<sequence length="528" mass="58402">MTKSVGRLLLMVCTGLLAVILLAGCGEGQRNNGSSAGAPDIYTIADTTGDWGFPSPYGHHPRGPGILRMSMIFDTLVWKDAAGFVPALAEDWSYDEAGLTYTFNLRRDVTWHDGQPFTAGDVVFTFDYVGKYPYSMVDTTMVAQVEAIDDYTVQVKLHEPYAPFLEYTAGTLPILPKHIWENVDNPETYRESDALVGTGPFKLVDYNKEHGTYLYAANENYYGGRPLVRQIRYVKVSQEMAHSALQKGEVNAAEVPPEVVEGLQKDGITVTSGPHFWNTKLMINHTMEPFSHKEFRQALAYAIDREELARVVGRGHAVAASPGMLPPDSDWHNPDVQQYRHDPVKAAALLKGLGYTQQDGYFQKDGRPLVLEMLVSQEYTRDGEIIAAQLDKAGIKVELRSLEAKTLDSRVQQWDFELAFSGHGGLGSDPVVLNNMILGKSFNSARYAASMKLNGLLAAQLKETDPAARKQLVQEAQAVYAGELPALSLYYPTWYWGHDGSIDLYYTKGGVASGVPQPLNKLCFVESN</sequence>
<organism evidence="3 4">
    <name type="scientific">Desulfallas thermosapovorans DSM 6562</name>
    <dbReference type="NCBI Taxonomy" id="1121431"/>
    <lineage>
        <taxon>Bacteria</taxon>
        <taxon>Bacillati</taxon>
        <taxon>Bacillota</taxon>
        <taxon>Clostridia</taxon>
        <taxon>Eubacteriales</taxon>
        <taxon>Desulfallaceae</taxon>
        <taxon>Desulfallas</taxon>
    </lineage>
</organism>
<dbReference type="Proteomes" id="UP000323166">
    <property type="component" value="Unassembled WGS sequence"/>
</dbReference>
<proteinExistence type="predicted"/>
<dbReference type="InterPro" id="IPR000914">
    <property type="entry name" value="SBP_5_dom"/>
</dbReference>
<dbReference type="GO" id="GO:0042597">
    <property type="term" value="C:periplasmic space"/>
    <property type="evidence" value="ECO:0007669"/>
    <property type="project" value="UniProtKB-ARBA"/>
</dbReference>
<evidence type="ECO:0000256" key="1">
    <source>
        <dbReference type="ARBA" id="ARBA00022729"/>
    </source>
</evidence>
<dbReference type="Pfam" id="PF00496">
    <property type="entry name" value="SBP_bac_5"/>
    <property type="match status" value="1"/>
</dbReference>
<keyword evidence="4" id="KW-1185">Reference proteome</keyword>
<dbReference type="RefSeq" id="WP_166511653.1">
    <property type="nucleotide sequence ID" value="NZ_VNHM01000008.1"/>
</dbReference>
<dbReference type="PIRSF" id="PIRSF002741">
    <property type="entry name" value="MppA"/>
    <property type="match status" value="1"/>
</dbReference>
<feature type="domain" description="Solute-binding protein family 5" evidence="2">
    <location>
        <begin position="84"/>
        <end position="441"/>
    </location>
</feature>
<dbReference type="PANTHER" id="PTHR30290:SF64">
    <property type="entry name" value="ABC TRANSPORTER PERIPLASMIC BINDING PROTEIN"/>
    <property type="match status" value="1"/>
</dbReference>
<evidence type="ECO:0000313" key="3">
    <source>
        <dbReference type="EMBL" id="TYO95289.1"/>
    </source>
</evidence>
<reference evidence="3 4" key="1">
    <citation type="submission" date="2019-07" db="EMBL/GenBank/DDBJ databases">
        <title>Genomic Encyclopedia of Type Strains, Phase I: the one thousand microbial genomes (KMG-I) project.</title>
        <authorList>
            <person name="Kyrpides N."/>
        </authorList>
    </citation>
    <scope>NUCLEOTIDE SEQUENCE [LARGE SCALE GENOMIC DNA]</scope>
    <source>
        <strain evidence="3 4">DSM 6562</strain>
    </source>
</reference>
<dbReference type="CDD" id="cd08520">
    <property type="entry name" value="PBP2_NikA_DppA_OppA_like_21"/>
    <property type="match status" value="1"/>
</dbReference>
<accession>A0A5S4ZRD1</accession>